<dbReference type="NCBIfam" id="TIGR03710">
    <property type="entry name" value="OAFO_sf"/>
    <property type="match status" value="1"/>
</dbReference>
<dbReference type="InterPro" id="IPR002880">
    <property type="entry name" value="Pyrv_Fd/Flavodoxin_OxRdtase_N"/>
</dbReference>
<feature type="region of interest" description="Disordered" evidence="2">
    <location>
        <begin position="646"/>
        <end position="673"/>
    </location>
</feature>
<dbReference type="InterPro" id="IPR019752">
    <property type="entry name" value="Pyrv/ketoisovalerate_OxRed_cat"/>
</dbReference>
<dbReference type="SUPFAM" id="SSF52922">
    <property type="entry name" value="TK C-terminal domain-like"/>
    <property type="match status" value="1"/>
</dbReference>
<dbReference type="InterPro" id="IPR009014">
    <property type="entry name" value="Transketo_C/PFOR_II"/>
</dbReference>
<dbReference type="PANTHER" id="PTHR32154:SF20">
    <property type="entry name" value="2-OXOGLUTARATE OXIDOREDUCTASE SUBUNIT KORA"/>
    <property type="match status" value="1"/>
</dbReference>
<protein>
    <submittedName>
        <fullName evidence="5">2-oxoglutarate ferredoxin oxidoreductase subunit alpha</fullName>
    </submittedName>
</protein>
<accession>A0ABR4Z5D6</accession>
<dbReference type="InterPro" id="IPR002869">
    <property type="entry name" value="Pyrv_flavodox_OxRed_cen"/>
</dbReference>
<evidence type="ECO:0000256" key="1">
    <source>
        <dbReference type="ARBA" id="ARBA00023002"/>
    </source>
</evidence>
<dbReference type="Pfam" id="PF01558">
    <property type="entry name" value="POR"/>
    <property type="match status" value="1"/>
</dbReference>
<feature type="domain" description="Pyruvate flavodoxin/ferredoxin oxidoreductase pyrimidine binding" evidence="4">
    <location>
        <begin position="270"/>
        <end position="488"/>
    </location>
</feature>
<evidence type="ECO:0000313" key="6">
    <source>
        <dbReference type="Proteomes" id="UP000031364"/>
    </source>
</evidence>
<comment type="caution">
    <text evidence="5">The sequence shown here is derived from an EMBL/GenBank/DDBJ whole genome shotgun (WGS) entry which is preliminary data.</text>
</comment>
<dbReference type="Pfam" id="PF01855">
    <property type="entry name" value="POR_N"/>
    <property type="match status" value="1"/>
</dbReference>
<dbReference type="InterPro" id="IPR029061">
    <property type="entry name" value="THDP-binding"/>
</dbReference>
<feature type="region of interest" description="Disordered" evidence="2">
    <location>
        <begin position="1"/>
        <end position="20"/>
    </location>
</feature>
<dbReference type="PANTHER" id="PTHR32154">
    <property type="entry name" value="PYRUVATE-FLAVODOXIN OXIDOREDUCTASE-RELATED"/>
    <property type="match status" value="1"/>
</dbReference>
<dbReference type="InterPro" id="IPR050722">
    <property type="entry name" value="Pyruvate:ferred/Flavod_OxRd"/>
</dbReference>
<reference evidence="5 6" key="1">
    <citation type="journal article" date="2014" name="Int. J. Syst. Evol. Microbiol.">
        <title>Nocardia vulneris sp. nov., isolated from wounds of human patients in North America.</title>
        <authorList>
            <person name="Lasker B.A."/>
            <person name="Bell M."/>
            <person name="Klenk H.P."/>
            <person name="Sproer C."/>
            <person name="Schumann C."/>
            <person name="Schumann P."/>
            <person name="Brown J.M."/>
        </authorList>
    </citation>
    <scope>NUCLEOTIDE SEQUENCE [LARGE SCALE GENOMIC DNA]</scope>
    <source>
        <strain evidence="5 6">W9851</strain>
    </source>
</reference>
<evidence type="ECO:0000256" key="2">
    <source>
        <dbReference type="SAM" id="MobiDB-lite"/>
    </source>
</evidence>
<organism evidence="5 6">
    <name type="scientific">Nocardia vulneris</name>
    <dbReference type="NCBI Taxonomy" id="1141657"/>
    <lineage>
        <taxon>Bacteria</taxon>
        <taxon>Bacillati</taxon>
        <taxon>Actinomycetota</taxon>
        <taxon>Actinomycetes</taxon>
        <taxon>Mycobacteriales</taxon>
        <taxon>Nocardiaceae</taxon>
        <taxon>Nocardia</taxon>
    </lineage>
</organism>
<proteinExistence type="predicted"/>
<dbReference type="EMBL" id="JNFP01000066">
    <property type="protein sequence ID" value="KIA60541.1"/>
    <property type="molecule type" value="Genomic_DNA"/>
</dbReference>
<dbReference type="CDD" id="cd07034">
    <property type="entry name" value="TPP_PYR_PFOR_IOR-alpha_like"/>
    <property type="match status" value="1"/>
</dbReference>
<evidence type="ECO:0000259" key="3">
    <source>
        <dbReference type="Pfam" id="PF01558"/>
    </source>
</evidence>
<gene>
    <name evidence="5" type="ORF">FG87_36500</name>
</gene>
<keyword evidence="1" id="KW-0560">Oxidoreductase</keyword>
<sequence>MVSHQNDVGTSHSAVGTAQSSTGAAKLEKVVIRFAGDSGDGMQLTGDRFTHEAAAFGNDLATQPNFPAEIRAPQGTLPGVSSFQIQIADYDILTAGDQPDVLVAMNPAALKANLEDLPRGATLIVNTDEFTKRTLAKVGYAADPLDDDTLSDFVVHRVPMTSLTMGATESTGVGKKDGQRAKNMFALGLLSWMYGRPIGGTEQFMREKFAAKPEIAEANVLAFRAGWNYGETTESFATTYEIAPAKLPPGTYRQITGNTALAYGLVAAGQLAGLPVFLGTYPITPASDILHELSKHKNFGVTTFQAEDEIAGIGAALGASLGGALGVTSTSGPGLALKSETIGLAVMTELPLLVVDVQRGGPSTGLPTKTEQADLLQALYGRNGESPVAVLAPRSPADCFATAVEAARIALTYRTPVLLLSDGAIANGSEPWSIPNVADLPPIVPNFEPPGAETDQFQPYARDPETLARPLAVPGTKGRAHRIGGLEKADGSGNISYDPANHELMVRLRQAKIDGISVPDLEVDDPDGNAELLIIGWGSSYGPIGEACRRARRRGVPVAQAHLRHLNPLPANLGDVLRRYRTVVAPEMNGGQLALLLRGKYLVDVRPWTKVAGTAFSAQELVGVIDAALDGSIEEMEQDKAFAARARATYTTQPDSSADRAQPGDVRPTGGNE</sequence>
<dbReference type="Gene3D" id="3.40.50.920">
    <property type="match status" value="1"/>
</dbReference>
<dbReference type="Proteomes" id="UP000031364">
    <property type="component" value="Unassembled WGS sequence"/>
</dbReference>
<dbReference type="Gene3D" id="3.40.920.10">
    <property type="entry name" value="Pyruvate-ferredoxin oxidoreductase, PFOR, domain III"/>
    <property type="match status" value="1"/>
</dbReference>
<name>A0ABR4Z5D6_9NOCA</name>
<evidence type="ECO:0000259" key="4">
    <source>
        <dbReference type="Pfam" id="PF01855"/>
    </source>
</evidence>
<dbReference type="Gene3D" id="3.40.50.970">
    <property type="match status" value="1"/>
</dbReference>
<dbReference type="RefSeq" id="WP_043680019.1">
    <property type="nucleotide sequence ID" value="NZ_BDCI01000027.1"/>
</dbReference>
<dbReference type="SUPFAM" id="SSF52518">
    <property type="entry name" value="Thiamin diphosphate-binding fold (THDP-binding)"/>
    <property type="match status" value="1"/>
</dbReference>
<keyword evidence="6" id="KW-1185">Reference proteome</keyword>
<evidence type="ECO:0000313" key="5">
    <source>
        <dbReference type="EMBL" id="KIA60541.1"/>
    </source>
</evidence>
<feature type="domain" description="Pyruvate/ketoisovalerate oxidoreductase catalytic" evidence="3">
    <location>
        <begin position="39"/>
        <end position="226"/>
    </location>
</feature>
<dbReference type="InterPro" id="IPR022367">
    <property type="entry name" value="2-oxoacid/accept_OxRdtase_asu"/>
</dbReference>
<dbReference type="SUPFAM" id="SSF53323">
    <property type="entry name" value="Pyruvate-ferredoxin oxidoreductase, PFOR, domain III"/>
    <property type="match status" value="1"/>
</dbReference>